<dbReference type="Proteomes" id="UP000604046">
    <property type="component" value="Unassembled WGS sequence"/>
</dbReference>
<reference evidence="2" key="1">
    <citation type="submission" date="2021-02" db="EMBL/GenBank/DDBJ databases">
        <authorList>
            <person name="Dougan E. K."/>
            <person name="Rhodes N."/>
            <person name="Thang M."/>
            <person name="Chan C."/>
        </authorList>
    </citation>
    <scope>NUCLEOTIDE SEQUENCE</scope>
</reference>
<sequence length="237" mass="26121">MRRRYASAVAVLLEFWKLHQCGPRVLEQVDAAVAMFLEHVFSEGEHKSLSNDTLAGLQFFMPSIRKRLHYTHGSCAKFGIALSRLSEQMQHISFIKGRAVLCLPSTKTSKRSGNQEMVVVESVLANAALRCVVCESSGLLLPDGAAHFRKVFHALCRAFDLDFHVTPYSLRRGGATYAFLLHGSMEKCLLRGRWASSSSARIYLADAIATVRFLQLSPKQLGLAAAAAEALKLNLGL</sequence>
<dbReference type="InterPro" id="IPR011010">
    <property type="entry name" value="DNA_brk_join_enz"/>
</dbReference>
<dbReference type="AlphaFoldDB" id="A0A812U090"/>
<dbReference type="GO" id="GO:0015074">
    <property type="term" value="P:DNA integration"/>
    <property type="evidence" value="ECO:0007669"/>
    <property type="project" value="InterPro"/>
</dbReference>
<dbReference type="GO" id="GO:0003677">
    <property type="term" value="F:DNA binding"/>
    <property type="evidence" value="ECO:0007669"/>
    <property type="project" value="InterPro"/>
</dbReference>
<dbReference type="EMBL" id="CAJNDS010002626">
    <property type="protein sequence ID" value="CAE7549062.1"/>
    <property type="molecule type" value="Genomic_DNA"/>
</dbReference>
<proteinExistence type="predicted"/>
<gene>
    <name evidence="2" type="ORF">SNAT2548_LOCUS30824</name>
</gene>
<evidence type="ECO:0000313" key="2">
    <source>
        <dbReference type="EMBL" id="CAE7549062.1"/>
    </source>
</evidence>
<dbReference type="Gene3D" id="1.10.443.10">
    <property type="entry name" value="Intergrase catalytic core"/>
    <property type="match status" value="1"/>
</dbReference>
<evidence type="ECO:0000313" key="3">
    <source>
        <dbReference type="Proteomes" id="UP000604046"/>
    </source>
</evidence>
<keyword evidence="3" id="KW-1185">Reference proteome</keyword>
<comment type="caution">
    <text evidence="2">The sequence shown here is derived from an EMBL/GenBank/DDBJ whole genome shotgun (WGS) entry which is preliminary data.</text>
</comment>
<name>A0A812U090_9DINO</name>
<dbReference type="InterPro" id="IPR013762">
    <property type="entry name" value="Integrase-like_cat_sf"/>
</dbReference>
<dbReference type="SUPFAM" id="SSF56349">
    <property type="entry name" value="DNA breaking-rejoining enzymes"/>
    <property type="match status" value="1"/>
</dbReference>
<organism evidence="2 3">
    <name type="scientific">Symbiodinium natans</name>
    <dbReference type="NCBI Taxonomy" id="878477"/>
    <lineage>
        <taxon>Eukaryota</taxon>
        <taxon>Sar</taxon>
        <taxon>Alveolata</taxon>
        <taxon>Dinophyceae</taxon>
        <taxon>Suessiales</taxon>
        <taxon>Symbiodiniaceae</taxon>
        <taxon>Symbiodinium</taxon>
    </lineage>
</organism>
<dbReference type="GO" id="GO:0006310">
    <property type="term" value="P:DNA recombination"/>
    <property type="evidence" value="ECO:0007669"/>
    <property type="project" value="UniProtKB-KW"/>
</dbReference>
<evidence type="ECO:0000256" key="1">
    <source>
        <dbReference type="ARBA" id="ARBA00023172"/>
    </source>
</evidence>
<accession>A0A812U090</accession>
<keyword evidence="1" id="KW-0233">DNA recombination</keyword>
<evidence type="ECO:0008006" key="4">
    <source>
        <dbReference type="Google" id="ProtNLM"/>
    </source>
</evidence>
<protein>
    <recommendedName>
        <fullName evidence="4">Tyr recombinase domain-containing protein</fullName>
    </recommendedName>
</protein>